<dbReference type="EMBL" id="LVZK01000001">
    <property type="protein sequence ID" value="OAP86344.1"/>
    <property type="molecule type" value="Genomic_DNA"/>
</dbReference>
<name>A0A179B5M5_9ACTO</name>
<dbReference type="Gene3D" id="3.40.50.360">
    <property type="match status" value="1"/>
</dbReference>
<dbReference type="PANTHER" id="PTHR43278:SF4">
    <property type="entry name" value="NAD(P)H-DEPENDENT FMN-CONTAINING OXIDOREDUCTASE YWQN-RELATED"/>
    <property type="match status" value="1"/>
</dbReference>
<dbReference type="InterPro" id="IPR051796">
    <property type="entry name" value="ISF_SsuE-like"/>
</dbReference>
<dbReference type="InterPro" id="IPR029039">
    <property type="entry name" value="Flavoprotein-like_sf"/>
</dbReference>
<reference evidence="4 5" key="1">
    <citation type="submission" date="2016-04" db="EMBL/GenBank/DDBJ databases">
        <title>Peptidophaga gingivicola gen. nov., sp. nov., isolated from human subgingival plaque.</title>
        <authorList>
            <person name="Beall C.J."/>
            <person name="Mokrzan E.M."/>
            <person name="Griffen A.L."/>
            <person name="Leys E.J."/>
        </authorList>
    </citation>
    <scope>NUCLEOTIDE SEQUENCE [LARGE SCALE GENOMIC DNA]</scope>
    <source>
        <strain evidence="4 5">BA112</strain>
    </source>
</reference>
<evidence type="ECO:0000313" key="4">
    <source>
        <dbReference type="EMBL" id="OAP86344.1"/>
    </source>
</evidence>
<keyword evidence="5" id="KW-1185">Reference proteome</keyword>
<evidence type="ECO:0000256" key="2">
    <source>
        <dbReference type="ARBA" id="ARBA00022643"/>
    </source>
</evidence>
<comment type="caution">
    <text evidence="4">The sequence shown here is derived from an EMBL/GenBank/DDBJ whole genome shotgun (WGS) entry which is preliminary data.</text>
</comment>
<dbReference type="Pfam" id="PF03358">
    <property type="entry name" value="FMN_red"/>
    <property type="match status" value="1"/>
</dbReference>
<dbReference type="SUPFAM" id="SSF52218">
    <property type="entry name" value="Flavoproteins"/>
    <property type="match status" value="1"/>
</dbReference>
<dbReference type="STRING" id="1823756.A4H34_04110"/>
<evidence type="ECO:0000259" key="3">
    <source>
        <dbReference type="Pfam" id="PF03358"/>
    </source>
</evidence>
<protein>
    <recommendedName>
        <fullName evidence="3">NADPH-dependent FMN reductase-like domain-containing protein</fullName>
    </recommendedName>
</protein>
<dbReference type="AlphaFoldDB" id="A0A179B5M5"/>
<dbReference type="InterPro" id="IPR005025">
    <property type="entry name" value="FMN_Rdtase-like_dom"/>
</dbReference>
<feature type="domain" description="NADPH-dependent FMN reductase-like" evidence="3">
    <location>
        <begin position="4"/>
        <end position="129"/>
    </location>
</feature>
<dbReference type="PANTHER" id="PTHR43278">
    <property type="entry name" value="NAD(P)H-DEPENDENT FMN-CONTAINING OXIDOREDUCTASE YWQN-RELATED"/>
    <property type="match status" value="1"/>
</dbReference>
<evidence type="ECO:0000313" key="5">
    <source>
        <dbReference type="Proteomes" id="UP000078368"/>
    </source>
</evidence>
<sequence length="161" mass="17682">MPRKYLFINASAKKDGSTVECGTALLEGLESEQIHLVDYRIGFFGQSFDDDEFDAVLEKMLAADVIVLGSPVYTETMSAAARTLLERLETHPRAEELSGREFAYFIQGYGPTRLAVESTTASVRNAVEPRGARFLGAASDMVELAELREAIDSQEAEASHE</sequence>
<accession>A0A179B5M5</accession>
<organism evidence="4 5">
    <name type="scientific">Peptidiphaga gingivicola</name>
    <dbReference type="NCBI Taxonomy" id="2741497"/>
    <lineage>
        <taxon>Bacteria</taxon>
        <taxon>Bacillati</taxon>
        <taxon>Actinomycetota</taxon>
        <taxon>Actinomycetes</taxon>
        <taxon>Actinomycetales</taxon>
        <taxon>Actinomycetaceae</taxon>
        <taxon>Peptidiphaga</taxon>
    </lineage>
</organism>
<keyword evidence="2" id="KW-0288">FMN</keyword>
<gene>
    <name evidence="4" type="ORF">A4H34_04110</name>
</gene>
<proteinExistence type="predicted"/>
<dbReference type="Proteomes" id="UP000078368">
    <property type="component" value="Unassembled WGS sequence"/>
</dbReference>
<dbReference type="RefSeq" id="WP_009199539.1">
    <property type="nucleotide sequence ID" value="NZ_LVZK01000001.1"/>
</dbReference>
<evidence type="ECO:0000256" key="1">
    <source>
        <dbReference type="ARBA" id="ARBA00022630"/>
    </source>
</evidence>
<keyword evidence="1" id="KW-0285">Flavoprotein</keyword>
<dbReference type="GO" id="GO:0016491">
    <property type="term" value="F:oxidoreductase activity"/>
    <property type="evidence" value="ECO:0007669"/>
    <property type="project" value="InterPro"/>
</dbReference>